<dbReference type="InterPro" id="IPR045584">
    <property type="entry name" value="Pilin-like"/>
</dbReference>
<evidence type="ECO:0000256" key="1">
    <source>
        <dbReference type="ARBA" id="ARBA00022481"/>
    </source>
</evidence>
<dbReference type="Pfam" id="PF07963">
    <property type="entry name" value="N_methyl"/>
    <property type="match status" value="1"/>
</dbReference>
<dbReference type="PANTHER" id="PTHR30093">
    <property type="entry name" value="GENERAL SECRETION PATHWAY PROTEIN G"/>
    <property type="match status" value="1"/>
</dbReference>
<protein>
    <submittedName>
        <fullName evidence="3">Type IV pilin protein</fullName>
    </submittedName>
</protein>
<keyword evidence="2" id="KW-0812">Transmembrane</keyword>
<reference evidence="3 4" key="1">
    <citation type="journal article" date="2019" name="Int. J. Syst. Evol. Microbiol.">
        <title>The Global Catalogue of Microorganisms (GCM) 10K type strain sequencing project: providing services to taxonomists for standard genome sequencing and annotation.</title>
        <authorList>
            <consortium name="The Broad Institute Genomics Platform"/>
            <consortium name="The Broad Institute Genome Sequencing Center for Infectious Disease"/>
            <person name="Wu L."/>
            <person name="Ma J."/>
        </authorList>
    </citation>
    <scope>NUCLEOTIDE SEQUENCE [LARGE SCALE GENOMIC DNA]</scope>
    <source>
        <strain evidence="3 4">JCM 6886</strain>
    </source>
</reference>
<keyword evidence="4" id="KW-1185">Reference proteome</keyword>
<dbReference type="SUPFAM" id="SSF54523">
    <property type="entry name" value="Pili subunits"/>
    <property type="match status" value="1"/>
</dbReference>
<keyword evidence="1" id="KW-0488">Methylation</keyword>
<dbReference type="PANTHER" id="PTHR30093:SF47">
    <property type="entry name" value="TYPE IV PILUS NON-CORE MINOR PILIN PILE"/>
    <property type="match status" value="1"/>
</dbReference>
<accession>A0ABN0TS31</accession>
<keyword evidence="2" id="KW-1133">Transmembrane helix</keyword>
<organism evidence="3 4">
    <name type="scientific">Methylophaga marina</name>
    <dbReference type="NCBI Taxonomy" id="45495"/>
    <lineage>
        <taxon>Bacteria</taxon>
        <taxon>Pseudomonadati</taxon>
        <taxon>Pseudomonadota</taxon>
        <taxon>Gammaproteobacteria</taxon>
        <taxon>Thiotrichales</taxon>
        <taxon>Piscirickettsiaceae</taxon>
        <taxon>Methylophaga</taxon>
    </lineage>
</organism>
<evidence type="ECO:0000313" key="4">
    <source>
        <dbReference type="Proteomes" id="UP001501476"/>
    </source>
</evidence>
<feature type="transmembrane region" description="Helical" evidence="2">
    <location>
        <begin position="12"/>
        <end position="34"/>
    </location>
</feature>
<keyword evidence="2" id="KW-0472">Membrane</keyword>
<dbReference type="Proteomes" id="UP001501476">
    <property type="component" value="Unassembled WGS sequence"/>
</dbReference>
<dbReference type="Gene3D" id="3.30.700.10">
    <property type="entry name" value="Glycoprotein, Type 4 Pilin"/>
    <property type="match status" value="1"/>
</dbReference>
<evidence type="ECO:0000313" key="3">
    <source>
        <dbReference type="EMBL" id="GAA0228738.1"/>
    </source>
</evidence>
<dbReference type="PRINTS" id="PR00813">
    <property type="entry name" value="BCTERIALGSPG"/>
</dbReference>
<gene>
    <name evidence="3" type="ORF">GCM10008964_20180</name>
</gene>
<dbReference type="InterPro" id="IPR031982">
    <property type="entry name" value="PilE-like"/>
</dbReference>
<dbReference type="InterPro" id="IPR012902">
    <property type="entry name" value="N_methyl_site"/>
</dbReference>
<dbReference type="EMBL" id="BAAADG010000006">
    <property type="protein sequence ID" value="GAA0228738.1"/>
    <property type="molecule type" value="Genomic_DNA"/>
</dbReference>
<dbReference type="NCBIfam" id="TIGR02532">
    <property type="entry name" value="IV_pilin_GFxxxE"/>
    <property type="match status" value="1"/>
</dbReference>
<dbReference type="RefSeq" id="WP_343749701.1">
    <property type="nucleotide sequence ID" value="NZ_BAAADG010000006.1"/>
</dbReference>
<name>A0ABN0TS31_9GAMM</name>
<comment type="caution">
    <text evidence="3">The sequence shown here is derived from an EMBL/GenBank/DDBJ whole genome shotgun (WGS) entry which is preliminary data.</text>
</comment>
<dbReference type="InterPro" id="IPR000983">
    <property type="entry name" value="Bac_GSPG_pilin"/>
</dbReference>
<dbReference type="Pfam" id="PF16732">
    <property type="entry name" value="ComP_DUS"/>
    <property type="match status" value="1"/>
</dbReference>
<proteinExistence type="predicted"/>
<evidence type="ECO:0000256" key="2">
    <source>
        <dbReference type="SAM" id="Phobius"/>
    </source>
</evidence>
<sequence>MNNIKYRENGFTLIELMVVVVILGILAAIAYPSYQEQVRQTRRANAQADLMELASYMERYYTENFTYVGTRGALPFAQSPKTGTAYYTIVVAANPTATSYQLVATAQGSQANDVNCTPLTITQTGATGPAGCW</sequence>